<reference evidence="14 15" key="1">
    <citation type="journal article" date="2020" name="Data Brief">
        <title>Data of de novo genome assembly of the Chlamydia psittaci strain isolated from the livestock in Volga Region, Russian Federation.</title>
        <authorList>
            <person name="Feodorova V.A."/>
            <person name="Zaitsev S.S."/>
            <person name="Khizhnyakova M.A."/>
            <person name="Saltykov Y.V."/>
            <person name="Evstifeev V.V."/>
            <person name="Khusainov F.M."/>
            <person name="Yakovlev S.I."/>
            <person name="Larionova O.S."/>
            <person name="Motin V.L."/>
        </authorList>
    </citation>
    <scope>NUCLEOTIDE SEQUENCE [LARGE SCALE GENOMIC DNA]</scope>
    <source>
        <strain evidence="14 15">Rostinovo-70</strain>
    </source>
</reference>
<feature type="region of interest" description="Disordered" evidence="11">
    <location>
        <begin position="94"/>
        <end position="253"/>
    </location>
</feature>
<evidence type="ECO:0000256" key="1">
    <source>
        <dbReference type="ARBA" id="ARBA00004191"/>
    </source>
</evidence>
<dbReference type="EMBL" id="CP041038">
    <property type="protein sequence ID" value="QDE37477.1"/>
    <property type="molecule type" value="Genomic_DNA"/>
</dbReference>
<feature type="compositionally biased region" description="Polar residues" evidence="11">
    <location>
        <begin position="653"/>
        <end position="666"/>
    </location>
</feature>
<dbReference type="Proteomes" id="UP000320536">
    <property type="component" value="Chromosome"/>
</dbReference>
<dbReference type="SUPFAM" id="SSF103515">
    <property type="entry name" value="Autotransporter"/>
    <property type="match status" value="1"/>
</dbReference>
<dbReference type="Pfam" id="PF03797">
    <property type="entry name" value="Autotransporter"/>
    <property type="match status" value="1"/>
</dbReference>
<evidence type="ECO:0000313" key="15">
    <source>
        <dbReference type="Proteomes" id="UP000320536"/>
    </source>
</evidence>
<dbReference type="InterPro" id="IPR005546">
    <property type="entry name" value="Autotransporte_beta"/>
</dbReference>
<organism evidence="14 15">
    <name type="scientific">Chlamydophila parapsittaci</name>
    <dbReference type="NCBI Taxonomy" id="344886"/>
    <lineage>
        <taxon>Bacteria</taxon>
        <taxon>Pseudomonadati</taxon>
        <taxon>Chlamydiota</taxon>
        <taxon>Chlamydiia</taxon>
        <taxon>Chlamydiales</taxon>
        <taxon>Chlamydiaceae</taxon>
        <taxon>Chlamydia/Chlamydophila group</taxon>
        <taxon>Chlamydia</taxon>
    </lineage>
</organism>
<comment type="subcellular location">
    <subcellularLocation>
        <location evidence="2">Cell outer membrane</location>
        <topology evidence="2">Peripheral membrane protein</topology>
        <orientation evidence="2">Extracellular side</orientation>
    </subcellularLocation>
    <subcellularLocation>
        <location evidence="1">Secreted</location>
        <location evidence="1">Cell wall</location>
    </subcellularLocation>
</comment>
<evidence type="ECO:0000256" key="3">
    <source>
        <dbReference type="ARBA" id="ARBA00007542"/>
    </source>
</evidence>
<evidence type="ECO:0000256" key="12">
    <source>
        <dbReference type="SAM" id="SignalP"/>
    </source>
</evidence>
<feature type="region of interest" description="Disordered" evidence="11">
    <location>
        <begin position="639"/>
        <end position="668"/>
    </location>
</feature>
<feature type="compositionally biased region" description="Basic and acidic residues" evidence="11">
    <location>
        <begin position="176"/>
        <end position="207"/>
    </location>
</feature>
<dbReference type="InterPro" id="IPR011427">
    <property type="entry name" value="Polymorphic_membr_middle"/>
</dbReference>
<evidence type="ECO:0000256" key="10">
    <source>
        <dbReference type="ARBA" id="ARBA00023237"/>
    </source>
</evidence>
<feature type="compositionally biased region" description="Polar residues" evidence="11">
    <location>
        <begin position="113"/>
        <end position="126"/>
    </location>
</feature>
<feature type="compositionally biased region" description="Polar residues" evidence="11">
    <location>
        <begin position="41"/>
        <end position="52"/>
    </location>
</feature>
<evidence type="ECO:0000256" key="6">
    <source>
        <dbReference type="ARBA" id="ARBA00022525"/>
    </source>
</evidence>
<dbReference type="SMART" id="SM00869">
    <property type="entry name" value="Autotransporter"/>
    <property type="match status" value="1"/>
</dbReference>
<dbReference type="Pfam" id="PF02415">
    <property type="entry name" value="Chlam_PMP"/>
    <property type="match status" value="5"/>
</dbReference>
<feature type="domain" description="Autotransporter" evidence="13">
    <location>
        <begin position="1074"/>
        <end position="1368"/>
    </location>
</feature>
<dbReference type="InterPro" id="IPR036709">
    <property type="entry name" value="Autotransporte_beta_dom_sf"/>
</dbReference>
<evidence type="ECO:0000256" key="9">
    <source>
        <dbReference type="ARBA" id="ARBA00023136"/>
    </source>
</evidence>
<feature type="chain" id="PRO_5046758548" evidence="12">
    <location>
        <begin position="35"/>
        <end position="1368"/>
    </location>
</feature>
<keyword evidence="10" id="KW-0998">Cell outer membrane</keyword>
<evidence type="ECO:0000256" key="5">
    <source>
        <dbReference type="ARBA" id="ARBA00022512"/>
    </source>
</evidence>
<evidence type="ECO:0000256" key="11">
    <source>
        <dbReference type="SAM" id="MobiDB-lite"/>
    </source>
</evidence>
<accession>A0ABX5VY69</accession>
<sequence>MSNPFYHQKNLVMKSSVPWLLISSAITFPLSSLANEQAVSSSASQETGEQTLSSSDNYDGSSSPEAPFTCKNSSNSTGTTYTLTSDVSFTNVSTTQAAKSQQSSEAQQNNSEDTGTQGTSSPSTLATPPVSDDKKESTDSKEENHPAHVLPELSPTVGTGEEANSPSGDTGAAENTQDKEHSEEADGTKVEEKTEADKESKEEKETLESSIPHTPLSFTASSDVANENGAPSPEPKTPPTATTSQANGDTPLSCFSNTDGSLAFVGGSHSLTFSNISVTAKGSAINNSAGSALTFSGFKDLSFISATNQDQAQADSAIYVGPKAASSESGQSVDSKQSQANSHTEGSVNTEALVKYAGISSDVATITGESQEDSGKHVATATQGGAEKEEVAAPSPDIILQQNVNITFSSNSSKKAGGAICVSGSATIENNTGTCTFSNNNAKDQGGAISVNGNCNITGNKNVVFSGNQAKEISSPSTVTVEKTVISESVQEVTTGTGGAIYCLTATPSLPALTNIPEKLPLKQTLPSSEIVSLVAETNAKIAQQAEPSADPCLTISGNTSVTFNNNSSTTTGGAIHAKKVVLSSNGNITFSNNSSGKGGAIYIADDGDISITAATGSITFQGNKVTAADQITLPTKTETAVASVPTREKQQTGDQTDSSKASGSESAKIPSAFVTLANKAEIQAESEAEGNNTPTCNSIHLASGATISQLRAQTGQTIFFYDPITTTAPAAATVAQPEVSVAKATSRIPASASAVTAPAPAAVKTPLKINAPDTPAPEIQKVAVETAQQSTVYNGKIVFSGEKLSSEDALNPLNTTSVIHNDVSLEAGTLVLSHGAGLLVDSFTQKEGSLIVMDGGTSIITNVPAASSGLQSRSMLSNPKTPIPGIRAVSQRIASSLINFKERSFSATGDVVPTVEESPDGSITINNLAVNLDSLENGKVITLAAKGGTGSVTLTGNLQFQDSNQNFYDNPLLNKNFTLNFLDISAPTTDKIHTEGFNMIPQGATGSDLGYQGKWEVTEIKDSSGKVSFEIKWVSAGYIPTANRRATLVPNSLWCSAIDMRAFQKLVEVSTEGEDFHKGLWISGISNFFHRDSMKEQEGFRHISSGYVVGVSTQPISDKVIDLAFCQMLGKSKDYHLADARSHVYAASVHTKFEKLVNHYKLSNRKGAILTRKPEKSPVIFDAQLSYSLNHNSMKTKHTPNPSSRGKWNNHCVAGELGSYLPILVDHPAIEELFPFVKLHIVFVQQEDFKETKGGTENRNFQSAHFINVSLPLGVKFEKTNKLNTYNIRLAYQPDIYRDAPKSKVFLPSVNTAWSTGATNLSRQAMIIDGSDHHHLTDNLEVFCHGAFELRGSSRNYNVDIGGRYKF</sequence>
<evidence type="ECO:0000256" key="4">
    <source>
        <dbReference type="ARBA" id="ARBA00022452"/>
    </source>
</evidence>
<dbReference type="NCBIfam" id="TIGR01376">
    <property type="entry name" value="POMP_repeat"/>
    <property type="match status" value="4"/>
</dbReference>
<keyword evidence="7" id="KW-0812">Transmembrane</keyword>
<dbReference type="InterPro" id="IPR003368">
    <property type="entry name" value="POMP_repeat"/>
</dbReference>
<feature type="region of interest" description="Disordered" evidence="11">
    <location>
        <begin position="323"/>
        <end position="347"/>
    </location>
</feature>
<comment type="similarity">
    <text evidence="3">Belongs to the PMP outer membrane protein family.</text>
</comment>
<evidence type="ECO:0000256" key="7">
    <source>
        <dbReference type="ARBA" id="ARBA00022692"/>
    </source>
</evidence>
<feature type="region of interest" description="Disordered" evidence="11">
    <location>
        <begin position="367"/>
        <end position="389"/>
    </location>
</feature>
<keyword evidence="4" id="KW-1134">Transmembrane beta strand</keyword>
<dbReference type="Pfam" id="PF07548">
    <property type="entry name" value="ChlamPMP_M"/>
    <property type="match status" value="1"/>
</dbReference>
<feature type="compositionally biased region" description="Polar residues" evidence="11">
    <location>
        <begin position="239"/>
        <end position="253"/>
    </location>
</feature>
<evidence type="ECO:0000256" key="8">
    <source>
        <dbReference type="ARBA" id="ARBA00022729"/>
    </source>
</evidence>
<protein>
    <submittedName>
        <fullName evidence="14">Autotransporter domain-containing protein</fullName>
    </submittedName>
</protein>
<feature type="compositionally biased region" description="Low complexity" evidence="11">
    <location>
        <begin position="53"/>
        <end position="63"/>
    </location>
</feature>
<dbReference type="PROSITE" id="PS51208">
    <property type="entry name" value="AUTOTRANSPORTER"/>
    <property type="match status" value="1"/>
</dbReference>
<evidence type="ECO:0000313" key="14">
    <source>
        <dbReference type="EMBL" id="QDE37477.1"/>
    </source>
</evidence>
<keyword evidence="8 12" id="KW-0732">Signal</keyword>
<feature type="compositionally biased region" description="Polar residues" evidence="11">
    <location>
        <begin position="216"/>
        <end position="225"/>
    </location>
</feature>
<name>A0ABX5VY69_9CHLA</name>
<evidence type="ECO:0000259" key="13">
    <source>
        <dbReference type="PROSITE" id="PS51208"/>
    </source>
</evidence>
<feature type="region of interest" description="Disordered" evidence="11">
    <location>
        <begin position="41"/>
        <end position="77"/>
    </location>
</feature>
<dbReference type="Gene3D" id="2.40.128.130">
    <property type="entry name" value="Autotransporter beta-domain"/>
    <property type="match status" value="1"/>
</dbReference>
<proteinExistence type="inferred from homology"/>
<feature type="compositionally biased region" description="Basic and acidic residues" evidence="11">
    <location>
        <begin position="131"/>
        <end position="146"/>
    </location>
</feature>
<keyword evidence="15" id="KW-1185">Reference proteome</keyword>
<evidence type="ECO:0000256" key="2">
    <source>
        <dbReference type="ARBA" id="ARBA00004416"/>
    </source>
</evidence>
<feature type="compositionally biased region" description="Low complexity" evidence="11">
    <location>
        <begin position="94"/>
        <end position="112"/>
    </location>
</feature>
<keyword evidence="5" id="KW-0134">Cell wall</keyword>
<keyword evidence="6" id="KW-0964">Secreted</keyword>
<feature type="signal peptide" evidence="12">
    <location>
        <begin position="1"/>
        <end position="34"/>
    </location>
</feature>
<feature type="compositionally biased region" description="Polar residues" evidence="11">
    <location>
        <begin position="326"/>
        <end position="347"/>
    </location>
</feature>
<gene>
    <name evidence="14" type="ORF">FI836_04190</name>
</gene>
<keyword evidence="9" id="KW-0472">Membrane</keyword>